<proteinExistence type="predicted"/>
<accession>A0A4S8MK70</accession>
<dbReference type="EMBL" id="ML179075">
    <property type="protein sequence ID" value="THV02604.1"/>
    <property type="molecule type" value="Genomic_DNA"/>
</dbReference>
<organism evidence="2 3">
    <name type="scientific">Dendrothele bispora (strain CBS 962.96)</name>
    <dbReference type="NCBI Taxonomy" id="1314807"/>
    <lineage>
        <taxon>Eukaryota</taxon>
        <taxon>Fungi</taxon>
        <taxon>Dikarya</taxon>
        <taxon>Basidiomycota</taxon>
        <taxon>Agaricomycotina</taxon>
        <taxon>Agaricomycetes</taxon>
        <taxon>Agaricomycetidae</taxon>
        <taxon>Agaricales</taxon>
        <taxon>Agaricales incertae sedis</taxon>
        <taxon>Dendrothele</taxon>
    </lineage>
</organism>
<evidence type="ECO:0008006" key="4">
    <source>
        <dbReference type="Google" id="ProtNLM"/>
    </source>
</evidence>
<feature type="region of interest" description="Disordered" evidence="1">
    <location>
        <begin position="37"/>
        <end position="333"/>
    </location>
</feature>
<feature type="compositionally biased region" description="Low complexity" evidence="1">
    <location>
        <begin position="303"/>
        <end position="333"/>
    </location>
</feature>
<feature type="compositionally biased region" description="Low complexity" evidence="1">
    <location>
        <begin position="273"/>
        <end position="286"/>
    </location>
</feature>
<feature type="compositionally biased region" description="Low complexity" evidence="1">
    <location>
        <begin position="428"/>
        <end position="464"/>
    </location>
</feature>
<feature type="compositionally biased region" description="Gly residues" evidence="1">
    <location>
        <begin position="809"/>
        <end position="820"/>
    </location>
</feature>
<feature type="compositionally biased region" description="Polar residues" evidence="1">
    <location>
        <begin position="735"/>
        <end position="746"/>
    </location>
</feature>
<dbReference type="Gene3D" id="3.90.70.80">
    <property type="match status" value="1"/>
</dbReference>
<evidence type="ECO:0000256" key="1">
    <source>
        <dbReference type="SAM" id="MobiDB-lite"/>
    </source>
</evidence>
<keyword evidence="3" id="KW-1185">Reference proteome</keyword>
<dbReference type="Proteomes" id="UP000297245">
    <property type="component" value="Unassembled WGS sequence"/>
</dbReference>
<dbReference type="OrthoDB" id="415023at2759"/>
<feature type="compositionally biased region" description="Acidic residues" evidence="1">
    <location>
        <begin position="691"/>
        <end position="731"/>
    </location>
</feature>
<evidence type="ECO:0000313" key="2">
    <source>
        <dbReference type="EMBL" id="THV02604.1"/>
    </source>
</evidence>
<feature type="region of interest" description="Disordered" evidence="1">
    <location>
        <begin position="503"/>
        <end position="767"/>
    </location>
</feature>
<feature type="compositionally biased region" description="Low complexity" evidence="1">
    <location>
        <begin position="229"/>
        <end position="243"/>
    </location>
</feature>
<reference evidence="2 3" key="1">
    <citation type="journal article" date="2019" name="Nat. Ecol. Evol.">
        <title>Megaphylogeny resolves global patterns of mushroom evolution.</title>
        <authorList>
            <person name="Varga T."/>
            <person name="Krizsan K."/>
            <person name="Foldi C."/>
            <person name="Dima B."/>
            <person name="Sanchez-Garcia M."/>
            <person name="Sanchez-Ramirez S."/>
            <person name="Szollosi G.J."/>
            <person name="Szarkandi J.G."/>
            <person name="Papp V."/>
            <person name="Albert L."/>
            <person name="Andreopoulos W."/>
            <person name="Angelini C."/>
            <person name="Antonin V."/>
            <person name="Barry K.W."/>
            <person name="Bougher N.L."/>
            <person name="Buchanan P."/>
            <person name="Buyck B."/>
            <person name="Bense V."/>
            <person name="Catcheside P."/>
            <person name="Chovatia M."/>
            <person name="Cooper J."/>
            <person name="Damon W."/>
            <person name="Desjardin D."/>
            <person name="Finy P."/>
            <person name="Geml J."/>
            <person name="Haridas S."/>
            <person name="Hughes K."/>
            <person name="Justo A."/>
            <person name="Karasinski D."/>
            <person name="Kautmanova I."/>
            <person name="Kiss B."/>
            <person name="Kocsube S."/>
            <person name="Kotiranta H."/>
            <person name="LaButti K.M."/>
            <person name="Lechner B.E."/>
            <person name="Liimatainen K."/>
            <person name="Lipzen A."/>
            <person name="Lukacs Z."/>
            <person name="Mihaltcheva S."/>
            <person name="Morgado L.N."/>
            <person name="Niskanen T."/>
            <person name="Noordeloos M.E."/>
            <person name="Ohm R.A."/>
            <person name="Ortiz-Santana B."/>
            <person name="Ovrebo C."/>
            <person name="Racz N."/>
            <person name="Riley R."/>
            <person name="Savchenko A."/>
            <person name="Shiryaev A."/>
            <person name="Soop K."/>
            <person name="Spirin V."/>
            <person name="Szebenyi C."/>
            <person name="Tomsovsky M."/>
            <person name="Tulloss R.E."/>
            <person name="Uehling J."/>
            <person name="Grigoriev I.V."/>
            <person name="Vagvolgyi C."/>
            <person name="Papp T."/>
            <person name="Martin F.M."/>
            <person name="Miettinen O."/>
            <person name="Hibbett D.S."/>
            <person name="Nagy L.G."/>
        </authorList>
    </citation>
    <scope>NUCLEOTIDE SEQUENCE [LARGE SCALE GENOMIC DNA]</scope>
    <source>
        <strain evidence="2 3">CBS 962.96</strain>
    </source>
</reference>
<feature type="compositionally biased region" description="Basic and acidic residues" evidence="1">
    <location>
        <begin position="153"/>
        <end position="188"/>
    </location>
</feature>
<feature type="compositionally biased region" description="Basic residues" evidence="1">
    <location>
        <begin position="577"/>
        <end position="593"/>
    </location>
</feature>
<feature type="compositionally biased region" description="Low complexity" evidence="1">
    <location>
        <begin position="197"/>
        <end position="206"/>
    </location>
</feature>
<protein>
    <recommendedName>
        <fullName evidence="4">OTU domain-containing protein</fullName>
    </recommendedName>
</protein>
<dbReference type="AlphaFoldDB" id="A0A4S8MK70"/>
<name>A0A4S8MK70_DENBC</name>
<feature type="compositionally biased region" description="Low complexity" evidence="1">
    <location>
        <begin position="130"/>
        <end position="140"/>
    </location>
</feature>
<evidence type="ECO:0000313" key="3">
    <source>
        <dbReference type="Proteomes" id="UP000297245"/>
    </source>
</evidence>
<gene>
    <name evidence="2" type="ORF">K435DRAFT_775408</name>
</gene>
<feature type="compositionally biased region" description="Low complexity" evidence="1">
    <location>
        <begin position="657"/>
        <end position="672"/>
    </location>
</feature>
<feature type="region of interest" description="Disordered" evidence="1">
    <location>
        <begin position="422"/>
        <end position="464"/>
    </location>
</feature>
<feature type="compositionally biased region" description="Basic and acidic residues" evidence="1">
    <location>
        <begin position="633"/>
        <end position="650"/>
    </location>
</feature>
<feature type="region of interest" description="Disordered" evidence="1">
    <location>
        <begin position="798"/>
        <end position="828"/>
    </location>
</feature>
<sequence>MRQNATYGGHMELSAFAHLTQRNIKVIQPGLVYVIQWDPSPSPSTPKKPKSSSTSDSPSRRTRSHDGNGDVSMSPRRHHSQNDNDEPEEEINPQSSGPTIYVAYHDWEHFSSIRSLRGPHTGIPNVQETPAPESSSSSAASEEKLSPAKARKKDRDLKEKERREANKAKAKEKAAAKEVKPKSKDKPLSKSKGKSAEVSSPPESVSTGLKLKIPARPPGAAIQAPVPRPLSSTNISPLSSLSPSPVPSQHPYSSSLVDASKVPLPASQPVTQPPSVNASPPASQSPSPAPGQVRAQTQHKPAAHPATAPASASTSQSNLPATINTSSSATNVTTVSSNPYAAYQYYPYAAYPYTMSMPSNSVSKTGVTPYTSNYPHQVYQAAYAPGPGTGKSSNQAPQPVTGVYPYGYTPTSATPAAVIPISTSRPVSSTPPNTGNSTTTISTTLSTPGGTSGPLSASSSSSSLPATAFEPYYTATEHPFTSNPYTHIAAIDPLSNLSHLTHLIPPPRVQRSPKRSFEESVNEEGSLDIDSNSYAGLAPGANSESKRSRVDLSTNTDDDKGDDSMDTKGFTPDFKRSEKKSRSSSRGRGKTRMRGTIMPSPVPENIHSSSTSTFLKGDVDMDDDVLPDISDPPQRDLDANADPIGDRDPAQVETEAEASQSSHSSSPPHTTPGLSPDTGSSSSSGRAASSEDGDVEDDSLEANEDDDADGDGDYNREADEDDDDDDDDGDLEPNLNHSLPVSNKPSVKSAYGGRSKRNALLLGERPLTRRERKKLGLPKSRVAAAAAGVGKIVIPGGKYSTRHSQHTGNAGGDVGNGDGGQWRTSETGRVDVRGFRELKI</sequence>
<feature type="compositionally biased region" description="Low complexity" evidence="1">
    <location>
        <begin position="679"/>
        <end position="690"/>
    </location>
</feature>